<keyword evidence="7 14" id="KW-0472">Membrane</keyword>
<evidence type="ECO:0000256" key="4">
    <source>
        <dbReference type="ARBA" id="ARBA00022692"/>
    </source>
</evidence>
<evidence type="ECO:0000256" key="12">
    <source>
        <dbReference type="ARBA" id="ARBA00066505"/>
    </source>
</evidence>
<dbReference type="AlphaFoldDB" id="A0A8X8ZUQ0"/>
<evidence type="ECO:0000256" key="14">
    <source>
        <dbReference type="SAM" id="Phobius"/>
    </source>
</evidence>
<proteinExistence type="inferred from homology"/>
<feature type="transmembrane region" description="Helical" evidence="14">
    <location>
        <begin position="529"/>
        <end position="549"/>
    </location>
</feature>
<dbReference type="SUPFAM" id="SSF53448">
    <property type="entry name" value="Nucleotide-diphospho-sugar transferases"/>
    <property type="match status" value="1"/>
</dbReference>
<dbReference type="Pfam" id="PF13632">
    <property type="entry name" value="Glyco_trans_2_3"/>
    <property type="match status" value="1"/>
</dbReference>
<dbReference type="GO" id="GO:0051753">
    <property type="term" value="F:mannan synthase activity"/>
    <property type="evidence" value="ECO:0007669"/>
    <property type="project" value="TreeGrafter"/>
</dbReference>
<protein>
    <recommendedName>
        <fullName evidence="12">glucomannan 4-beta-mannosyltransferase</fullName>
        <ecNumber evidence="12">2.4.1.32</ecNumber>
    </recommendedName>
    <alternativeName>
        <fullName evidence="13">Glucomannan synthase</fullName>
    </alternativeName>
</protein>
<evidence type="ECO:0000256" key="10">
    <source>
        <dbReference type="ARBA" id="ARBA00056537"/>
    </source>
</evidence>
<keyword evidence="5 14" id="KW-1133">Transmembrane helix</keyword>
<evidence type="ECO:0000256" key="11">
    <source>
        <dbReference type="ARBA" id="ARBA00060879"/>
    </source>
</evidence>
<evidence type="ECO:0000256" key="7">
    <source>
        <dbReference type="ARBA" id="ARBA00023136"/>
    </source>
</evidence>
<evidence type="ECO:0000313" key="16">
    <source>
        <dbReference type="EMBL" id="KAG6417311.1"/>
    </source>
</evidence>
<evidence type="ECO:0000256" key="13">
    <source>
        <dbReference type="ARBA" id="ARBA00076024"/>
    </source>
</evidence>
<evidence type="ECO:0000259" key="15">
    <source>
        <dbReference type="Pfam" id="PF13632"/>
    </source>
</evidence>
<comment type="function">
    <text evidence="10">Probable mannan synthase which consists of a 4-beta-mannosyltransferase activity on mannan using GDP-mannose. The beta-1,4-mannan product is the backbone for galactomannan synthesis by galactomannan galactosyltransferase. Galactomannan is a noncellulosic polysaccharides of plant cell wall.</text>
</comment>
<sequence>MGPASAAEMAAVKWLLGSPADVIAPVWNAVKSYAIVPVLRFSLYLCLLWSFLLFVEWVHMMFLAALAKLMRRRHAERYKWEPLRDDLEGGSLDFPMVLVQIPIYNEIEVYKISIGAACRLSWPVDRLVVQVLDDSTDLVIKGLSMDESLFMFQKSFNFSNLQLRFSRDVIGCALCQISSMLGLSLQDKIEKECMRWASEGINIRYQLREGRKGYKAGALKEGLKRDYVKECEYVAIFDADFQPEADFLRRAMPVLIQNPEVALVQARWRFVNANECFLTRMQEISLDFQFVIEQEGGSSIHSFFSFNGSGGVWRLGAIDDAGGWNDRTTVEDMDLALRAGLMGWKFVFLGDIEVRSELPSTFKAYRSQQHRWSCGPANLFRKMVIGIVKNKDISLSRKFYMIYNFFFIRKVVGTMFAFVFYCVVLPLVSLMPEVDYPKWGAIVATLIIATVNTSISTPRSFYMAIPWVLFENIMSFHRTKALMIGLFEAKRANEWIVTEKLGDAFEGKSRAEFSAPKGPRQLKHLRERILLQELGIASFLFACGCHGIFYGHDRYYLYLFPQAIFFTIAGFGYFGTIVPSCPELS</sequence>
<keyword evidence="4 14" id="KW-0812">Transmembrane</keyword>
<comment type="subcellular location">
    <subcellularLocation>
        <location evidence="1">Golgi apparatus membrane</location>
        <topology evidence="1">Multi-pass membrane protein</topology>
    </subcellularLocation>
</comment>
<dbReference type="GO" id="GO:0047259">
    <property type="term" value="F:glucomannan 4-beta-mannosyltransferase activity"/>
    <property type="evidence" value="ECO:0007669"/>
    <property type="project" value="UniProtKB-EC"/>
</dbReference>
<evidence type="ECO:0000256" key="5">
    <source>
        <dbReference type="ARBA" id="ARBA00022989"/>
    </source>
</evidence>
<feature type="transmembrane region" description="Helical" evidence="14">
    <location>
        <begin position="407"/>
        <end position="430"/>
    </location>
</feature>
<evidence type="ECO:0000256" key="8">
    <source>
        <dbReference type="ARBA" id="ARBA00023316"/>
    </source>
</evidence>
<dbReference type="PANTHER" id="PTHR32044">
    <property type="entry name" value="GLUCOMANNAN 4-BETA-MANNOSYLTRANSFERASE 9"/>
    <property type="match status" value="1"/>
</dbReference>
<keyword evidence="6" id="KW-0333">Golgi apparatus</keyword>
<dbReference type="PANTHER" id="PTHR32044:SF17">
    <property type="entry name" value="GLUCOMANNAN 4-BETA-MANNOSYLTRANSFERASE 2"/>
    <property type="match status" value="1"/>
</dbReference>
<name>A0A8X8ZUQ0_SALSN</name>
<comment type="similarity">
    <text evidence="11">Belongs to the glycosyltransferase 2 family. Plant cellulose synthase-like A subfamily.</text>
</comment>
<reference evidence="16" key="2">
    <citation type="submission" date="2020-08" db="EMBL/GenBank/DDBJ databases">
        <title>Plant Genome Project.</title>
        <authorList>
            <person name="Zhang R.-G."/>
        </authorList>
    </citation>
    <scope>NUCLEOTIDE SEQUENCE</scope>
    <source>
        <strain evidence="16">Huo1</strain>
        <tissue evidence="16">Leaf</tissue>
    </source>
</reference>
<keyword evidence="3" id="KW-0808">Transferase</keyword>
<keyword evidence="8" id="KW-0961">Cell wall biogenesis/degradation</keyword>
<evidence type="ECO:0000313" key="17">
    <source>
        <dbReference type="Proteomes" id="UP000298416"/>
    </source>
</evidence>
<evidence type="ECO:0000256" key="6">
    <source>
        <dbReference type="ARBA" id="ARBA00023034"/>
    </source>
</evidence>
<evidence type="ECO:0000256" key="3">
    <source>
        <dbReference type="ARBA" id="ARBA00022679"/>
    </source>
</evidence>
<dbReference type="EMBL" id="PNBA02000007">
    <property type="protein sequence ID" value="KAG6417311.1"/>
    <property type="molecule type" value="Genomic_DNA"/>
</dbReference>
<evidence type="ECO:0000256" key="1">
    <source>
        <dbReference type="ARBA" id="ARBA00004653"/>
    </source>
</evidence>
<keyword evidence="2" id="KW-0328">Glycosyltransferase</keyword>
<dbReference type="GO" id="GO:0000139">
    <property type="term" value="C:Golgi membrane"/>
    <property type="evidence" value="ECO:0007669"/>
    <property type="project" value="UniProtKB-SubCell"/>
</dbReference>
<dbReference type="GO" id="GO:0071555">
    <property type="term" value="P:cell wall organization"/>
    <property type="evidence" value="ECO:0007669"/>
    <property type="project" value="UniProtKB-KW"/>
</dbReference>
<feature type="domain" description="Glycosyltransferase 2-like" evidence="15">
    <location>
        <begin position="233"/>
        <end position="447"/>
    </location>
</feature>
<organism evidence="16">
    <name type="scientific">Salvia splendens</name>
    <name type="common">Scarlet sage</name>
    <dbReference type="NCBI Taxonomy" id="180675"/>
    <lineage>
        <taxon>Eukaryota</taxon>
        <taxon>Viridiplantae</taxon>
        <taxon>Streptophyta</taxon>
        <taxon>Embryophyta</taxon>
        <taxon>Tracheophyta</taxon>
        <taxon>Spermatophyta</taxon>
        <taxon>Magnoliopsida</taxon>
        <taxon>eudicotyledons</taxon>
        <taxon>Gunneridae</taxon>
        <taxon>Pentapetalae</taxon>
        <taxon>asterids</taxon>
        <taxon>lamiids</taxon>
        <taxon>Lamiales</taxon>
        <taxon>Lamiaceae</taxon>
        <taxon>Nepetoideae</taxon>
        <taxon>Mentheae</taxon>
        <taxon>Salviinae</taxon>
        <taxon>Salvia</taxon>
        <taxon>Salvia subgen. Calosphace</taxon>
        <taxon>core Calosphace</taxon>
    </lineage>
</organism>
<reference evidence="16" key="1">
    <citation type="submission" date="2018-01" db="EMBL/GenBank/DDBJ databases">
        <authorList>
            <person name="Mao J.F."/>
        </authorList>
    </citation>
    <scope>NUCLEOTIDE SEQUENCE</scope>
    <source>
        <strain evidence="16">Huo1</strain>
        <tissue evidence="16">Leaf</tissue>
    </source>
</reference>
<evidence type="ECO:0000256" key="2">
    <source>
        <dbReference type="ARBA" id="ARBA00022676"/>
    </source>
</evidence>
<gene>
    <name evidence="16" type="ORF">SASPL_119465</name>
</gene>
<feature type="transmembrane region" description="Helical" evidence="14">
    <location>
        <begin position="41"/>
        <end position="67"/>
    </location>
</feature>
<dbReference type="FunFam" id="3.90.550.10:FF:000057">
    <property type="entry name" value="Glycosyltransferase-like protein, family 2"/>
    <property type="match status" value="1"/>
</dbReference>
<dbReference type="InterPro" id="IPR029044">
    <property type="entry name" value="Nucleotide-diphossugar_trans"/>
</dbReference>
<evidence type="ECO:0000256" key="9">
    <source>
        <dbReference type="ARBA" id="ARBA00051800"/>
    </source>
</evidence>
<comment type="catalytic activity">
    <reaction evidence="9">
        <text>GDP-mannose + (glucomannan)n = GDP + (glucomannan)n+1.</text>
        <dbReference type="EC" id="2.4.1.32"/>
    </reaction>
</comment>
<accession>A0A8X8ZUQ0</accession>
<comment type="caution">
    <text evidence="16">The sequence shown here is derived from an EMBL/GenBank/DDBJ whole genome shotgun (WGS) entry which is preliminary data.</text>
</comment>
<dbReference type="Gene3D" id="3.90.550.10">
    <property type="entry name" value="Spore Coat Polysaccharide Biosynthesis Protein SpsA, Chain A"/>
    <property type="match status" value="2"/>
</dbReference>
<dbReference type="EC" id="2.4.1.32" evidence="12"/>
<feature type="transmembrane region" description="Helical" evidence="14">
    <location>
        <begin position="555"/>
        <end position="578"/>
    </location>
</feature>
<dbReference type="Proteomes" id="UP000298416">
    <property type="component" value="Unassembled WGS sequence"/>
</dbReference>
<keyword evidence="17" id="KW-1185">Reference proteome</keyword>
<dbReference type="InterPro" id="IPR001173">
    <property type="entry name" value="Glyco_trans_2-like"/>
</dbReference>